<reference evidence="2" key="1">
    <citation type="journal article" date="2015" name="Int. J. Syst. Evol. Microbiol.">
        <title>Rhizobium oryzicola sp. nov., potential plant-growth-promoting endophytic bacteria isolated from rice roots.</title>
        <authorList>
            <person name="Zhang X.X."/>
            <person name="Gao J.S."/>
            <person name="Cao Y.H."/>
            <person name="Sheirdil R.A."/>
            <person name="Wang X.C."/>
            <person name="Zhang L."/>
        </authorList>
    </citation>
    <scope>NUCLEOTIDE SEQUENCE</scope>
    <source>
        <strain evidence="2">05753</strain>
    </source>
</reference>
<protein>
    <recommendedName>
        <fullName evidence="4">DUF1905 domain-containing protein</fullName>
    </recommendedName>
</protein>
<proteinExistence type="predicted"/>
<evidence type="ECO:0000313" key="3">
    <source>
        <dbReference type="Proteomes" id="UP001169006"/>
    </source>
</evidence>
<keyword evidence="3" id="KW-1185">Reference proteome</keyword>
<accession>A0ABT8SWK0</accession>
<dbReference type="Proteomes" id="UP001169006">
    <property type="component" value="Unassembled WGS sequence"/>
</dbReference>
<dbReference type="RefSeq" id="WP_302076547.1">
    <property type="nucleotide sequence ID" value="NZ_JAUKWQ010000002.1"/>
</dbReference>
<sequence>MGFTKLSPPEKAKTGCLKIFTAQWGGRNAQMRIAISIPGALYTIAFGAAEKLDLFLGDGSDLGKLMLKPAEGDGGFKVKMLKNTFIVTLPVTEDIPQISLKYDNPDHRTRAGESLVIDLPEWAFVKGKWREIQKARATASAQNSAQAAANPTTRKDALARIGNLK</sequence>
<evidence type="ECO:0008006" key="4">
    <source>
        <dbReference type="Google" id="ProtNLM"/>
    </source>
</evidence>
<feature type="region of interest" description="Disordered" evidence="1">
    <location>
        <begin position="141"/>
        <end position="165"/>
    </location>
</feature>
<comment type="caution">
    <text evidence="2">The sequence shown here is derived from an EMBL/GenBank/DDBJ whole genome shotgun (WGS) entry which is preliminary data.</text>
</comment>
<name>A0ABT8SWK0_9HYPH</name>
<evidence type="ECO:0000313" key="2">
    <source>
        <dbReference type="EMBL" id="MDO1582408.1"/>
    </source>
</evidence>
<gene>
    <name evidence="2" type="ORF">Q2T52_09880</name>
</gene>
<reference evidence="2" key="2">
    <citation type="submission" date="2023-07" db="EMBL/GenBank/DDBJ databases">
        <authorList>
            <person name="Sun H."/>
        </authorList>
    </citation>
    <scope>NUCLEOTIDE SEQUENCE</scope>
    <source>
        <strain evidence="2">05753</strain>
    </source>
</reference>
<dbReference type="EMBL" id="JAUKWQ010000002">
    <property type="protein sequence ID" value="MDO1582408.1"/>
    <property type="molecule type" value="Genomic_DNA"/>
</dbReference>
<feature type="compositionally biased region" description="Low complexity" evidence="1">
    <location>
        <begin position="141"/>
        <end position="150"/>
    </location>
</feature>
<evidence type="ECO:0000256" key="1">
    <source>
        <dbReference type="SAM" id="MobiDB-lite"/>
    </source>
</evidence>
<organism evidence="2 3">
    <name type="scientific">Rhizobium oryzicola</name>
    <dbReference type="NCBI Taxonomy" id="1232668"/>
    <lineage>
        <taxon>Bacteria</taxon>
        <taxon>Pseudomonadati</taxon>
        <taxon>Pseudomonadota</taxon>
        <taxon>Alphaproteobacteria</taxon>
        <taxon>Hyphomicrobiales</taxon>
        <taxon>Rhizobiaceae</taxon>
        <taxon>Rhizobium/Agrobacterium group</taxon>
        <taxon>Rhizobium</taxon>
    </lineage>
</organism>